<dbReference type="GO" id="GO:0043856">
    <property type="term" value="F:anti-sigma factor antagonist activity"/>
    <property type="evidence" value="ECO:0007669"/>
    <property type="project" value="InterPro"/>
</dbReference>
<reference evidence="4 5" key="1">
    <citation type="submission" date="2016-04" db="EMBL/GenBank/DDBJ databases">
        <title>Draft genome sequence of freshwater magnetotactic bacteria Magnetospirillum marisnigri SP-1 and Magnetospirillum moscoviense BB-1.</title>
        <authorList>
            <person name="Koziaeva V."/>
            <person name="Dziuba M.V."/>
            <person name="Ivanov T.M."/>
            <person name="Kuznetsov B."/>
            <person name="Grouzdev D.S."/>
        </authorList>
    </citation>
    <scope>NUCLEOTIDE SEQUENCE [LARGE SCALE GENOMIC DNA]</scope>
    <source>
        <strain evidence="4 5">SP-1</strain>
    </source>
</reference>
<keyword evidence="5" id="KW-1185">Reference proteome</keyword>
<dbReference type="PROSITE" id="PS50801">
    <property type="entry name" value="STAS"/>
    <property type="match status" value="1"/>
</dbReference>
<evidence type="ECO:0000256" key="2">
    <source>
        <dbReference type="RuleBase" id="RU003749"/>
    </source>
</evidence>
<organism evidence="4 5">
    <name type="scientific">Paramagnetospirillum marisnigri</name>
    <dbReference type="NCBI Taxonomy" id="1285242"/>
    <lineage>
        <taxon>Bacteria</taxon>
        <taxon>Pseudomonadati</taxon>
        <taxon>Pseudomonadota</taxon>
        <taxon>Alphaproteobacteria</taxon>
        <taxon>Rhodospirillales</taxon>
        <taxon>Magnetospirillaceae</taxon>
        <taxon>Paramagnetospirillum</taxon>
    </lineage>
</organism>
<dbReference type="SUPFAM" id="SSF52091">
    <property type="entry name" value="SpoIIaa-like"/>
    <property type="match status" value="1"/>
</dbReference>
<dbReference type="InterPro" id="IPR003658">
    <property type="entry name" value="Anti-sigma_ant"/>
</dbReference>
<dbReference type="STRING" id="1285242.A6A04_01115"/>
<dbReference type="InterPro" id="IPR036513">
    <property type="entry name" value="STAS_dom_sf"/>
</dbReference>
<dbReference type="Pfam" id="PF01740">
    <property type="entry name" value="STAS"/>
    <property type="match status" value="1"/>
</dbReference>
<proteinExistence type="inferred from homology"/>
<gene>
    <name evidence="4" type="ORF">A6A04_01115</name>
</gene>
<evidence type="ECO:0000313" key="5">
    <source>
        <dbReference type="Proteomes" id="UP000078428"/>
    </source>
</evidence>
<accession>A0A178MUK6</accession>
<comment type="similarity">
    <text evidence="1 2">Belongs to the anti-sigma-factor antagonist family.</text>
</comment>
<dbReference type="OrthoDB" id="9796076at2"/>
<dbReference type="Proteomes" id="UP000078428">
    <property type="component" value="Unassembled WGS sequence"/>
</dbReference>
<protein>
    <recommendedName>
        <fullName evidence="2">Anti-sigma factor antagonist</fullName>
    </recommendedName>
</protein>
<evidence type="ECO:0000259" key="3">
    <source>
        <dbReference type="PROSITE" id="PS50801"/>
    </source>
</evidence>
<dbReference type="AlphaFoldDB" id="A0A178MUK6"/>
<dbReference type="Gene3D" id="3.30.750.24">
    <property type="entry name" value="STAS domain"/>
    <property type="match status" value="1"/>
</dbReference>
<dbReference type="PANTHER" id="PTHR33495">
    <property type="entry name" value="ANTI-SIGMA FACTOR ANTAGONIST TM_1081-RELATED-RELATED"/>
    <property type="match status" value="1"/>
</dbReference>
<dbReference type="InterPro" id="IPR002645">
    <property type="entry name" value="STAS_dom"/>
</dbReference>
<evidence type="ECO:0000256" key="1">
    <source>
        <dbReference type="ARBA" id="ARBA00009013"/>
    </source>
</evidence>
<sequence length="109" mass="11739">MNMTLSQQDGATVVTLAGEVDLSHSPTLRKALMELMFEKKPVVVVDLSAVEYIDSSGVAGLVEAYQSARKNATRFVLAAVSDPVRRVLQLARLDKVFAMADTVESALKG</sequence>
<dbReference type="NCBIfam" id="TIGR00377">
    <property type="entry name" value="ant_ant_sig"/>
    <property type="match status" value="1"/>
</dbReference>
<dbReference type="RefSeq" id="WP_068491232.1">
    <property type="nucleotide sequence ID" value="NZ_LWQT01000044.1"/>
</dbReference>
<dbReference type="PANTHER" id="PTHR33495:SF2">
    <property type="entry name" value="ANTI-SIGMA FACTOR ANTAGONIST TM_1081-RELATED"/>
    <property type="match status" value="1"/>
</dbReference>
<comment type="caution">
    <text evidence="4">The sequence shown here is derived from an EMBL/GenBank/DDBJ whole genome shotgun (WGS) entry which is preliminary data.</text>
</comment>
<evidence type="ECO:0000313" key="4">
    <source>
        <dbReference type="EMBL" id="OAN52323.1"/>
    </source>
</evidence>
<dbReference type="EMBL" id="LWQT01000044">
    <property type="protein sequence ID" value="OAN52323.1"/>
    <property type="molecule type" value="Genomic_DNA"/>
</dbReference>
<dbReference type="CDD" id="cd07043">
    <property type="entry name" value="STAS_anti-anti-sigma_factors"/>
    <property type="match status" value="1"/>
</dbReference>
<feature type="domain" description="STAS" evidence="3">
    <location>
        <begin position="1"/>
        <end position="109"/>
    </location>
</feature>
<name>A0A178MUK6_9PROT</name>